<protein>
    <recommendedName>
        <fullName evidence="4">Secreted protein</fullName>
    </recommendedName>
</protein>
<evidence type="ECO:0008006" key="4">
    <source>
        <dbReference type="Google" id="ProtNLM"/>
    </source>
</evidence>
<reference evidence="3" key="1">
    <citation type="journal article" date="2019" name="Int. J. Syst. Evol. Microbiol.">
        <title>The Global Catalogue of Microorganisms (GCM) 10K type strain sequencing project: providing services to taxonomists for standard genome sequencing and annotation.</title>
        <authorList>
            <consortium name="The Broad Institute Genomics Platform"/>
            <consortium name="The Broad Institute Genome Sequencing Center for Infectious Disease"/>
            <person name="Wu L."/>
            <person name="Ma J."/>
        </authorList>
    </citation>
    <scope>NUCLEOTIDE SEQUENCE [LARGE SCALE GENOMIC DNA]</scope>
    <source>
        <strain evidence="3">JCM 6835</strain>
    </source>
</reference>
<comment type="caution">
    <text evidence="2">The sequence shown here is derived from an EMBL/GenBank/DDBJ whole genome shotgun (WGS) entry which is preliminary data.</text>
</comment>
<dbReference type="RefSeq" id="WP_346155424.1">
    <property type="nucleotide sequence ID" value="NZ_BAAATE010000041.1"/>
</dbReference>
<keyword evidence="3" id="KW-1185">Reference proteome</keyword>
<evidence type="ECO:0000313" key="3">
    <source>
        <dbReference type="Proteomes" id="UP001501666"/>
    </source>
</evidence>
<sequence length="89" mass="9643">MPPPRPPSARGKVQRWVFATATVASVPLAGPLAAPAQETWAWEWRRPGHRTAGDDRALSRWPPGPSAASAGKTFLKSYEEGTESWCCLA</sequence>
<feature type="region of interest" description="Disordered" evidence="1">
    <location>
        <begin position="51"/>
        <end position="71"/>
    </location>
</feature>
<dbReference type="EMBL" id="BAAATE010000041">
    <property type="protein sequence ID" value="GAA2695595.1"/>
    <property type="molecule type" value="Genomic_DNA"/>
</dbReference>
<organism evidence="2 3">
    <name type="scientific">Nonomuraea recticatena</name>
    <dbReference type="NCBI Taxonomy" id="46178"/>
    <lineage>
        <taxon>Bacteria</taxon>
        <taxon>Bacillati</taxon>
        <taxon>Actinomycetota</taxon>
        <taxon>Actinomycetes</taxon>
        <taxon>Streptosporangiales</taxon>
        <taxon>Streptosporangiaceae</taxon>
        <taxon>Nonomuraea</taxon>
    </lineage>
</organism>
<accession>A0ABP6FPK4</accession>
<proteinExistence type="predicted"/>
<name>A0ABP6FPK4_9ACTN</name>
<gene>
    <name evidence="2" type="ORF">GCM10010412_088550</name>
</gene>
<evidence type="ECO:0000256" key="1">
    <source>
        <dbReference type="SAM" id="MobiDB-lite"/>
    </source>
</evidence>
<dbReference type="Proteomes" id="UP001501666">
    <property type="component" value="Unassembled WGS sequence"/>
</dbReference>
<evidence type="ECO:0000313" key="2">
    <source>
        <dbReference type="EMBL" id="GAA2695595.1"/>
    </source>
</evidence>